<evidence type="ECO:0000313" key="2">
    <source>
        <dbReference type="EMBL" id="GIY11303.1"/>
    </source>
</evidence>
<sequence length="77" mass="8932">MTRQMKTGSSPWTSGLNRVGRIEKRNRKQWTVTTETGTRIVGGRKNKERQIHAIVSAEESHTHLWKRNQIRHAGNLQ</sequence>
<proteinExistence type="predicted"/>
<dbReference type="EMBL" id="BPLR01006630">
    <property type="protein sequence ID" value="GIY11303.1"/>
    <property type="molecule type" value="Genomic_DNA"/>
</dbReference>
<dbReference type="Proteomes" id="UP001054945">
    <property type="component" value="Unassembled WGS sequence"/>
</dbReference>
<keyword evidence="3" id="KW-1185">Reference proteome</keyword>
<protein>
    <submittedName>
        <fullName evidence="2">Uncharacterized protein</fullName>
    </submittedName>
</protein>
<organism evidence="2 3">
    <name type="scientific">Caerostris extrusa</name>
    <name type="common">Bark spider</name>
    <name type="synonym">Caerostris bankana</name>
    <dbReference type="NCBI Taxonomy" id="172846"/>
    <lineage>
        <taxon>Eukaryota</taxon>
        <taxon>Metazoa</taxon>
        <taxon>Ecdysozoa</taxon>
        <taxon>Arthropoda</taxon>
        <taxon>Chelicerata</taxon>
        <taxon>Arachnida</taxon>
        <taxon>Araneae</taxon>
        <taxon>Araneomorphae</taxon>
        <taxon>Entelegynae</taxon>
        <taxon>Araneoidea</taxon>
        <taxon>Araneidae</taxon>
        <taxon>Caerostris</taxon>
    </lineage>
</organism>
<comment type="caution">
    <text evidence="2">The sequence shown here is derived from an EMBL/GenBank/DDBJ whole genome shotgun (WGS) entry which is preliminary data.</text>
</comment>
<dbReference type="AlphaFoldDB" id="A0AAV4QMN0"/>
<reference evidence="2 3" key="1">
    <citation type="submission" date="2021-06" db="EMBL/GenBank/DDBJ databases">
        <title>Caerostris extrusa draft genome.</title>
        <authorList>
            <person name="Kono N."/>
            <person name="Arakawa K."/>
        </authorList>
    </citation>
    <scope>NUCLEOTIDE SEQUENCE [LARGE SCALE GENOMIC DNA]</scope>
</reference>
<evidence type="ECO:0000313" key="3">
    <source>
        <dbReference type="Proteomes" id="UP001054945"/>
    </source>
</evidence>
<evidence type="ECO:0000256" key="1">
    <source>
        <dbReference type="SAM" id="MobiDB-lite"/>
    </source>
</evidence>
<feature type="region of interest" description="Disordered" evidence="1">
    <location>
        <begin position="1"/>
        <end position="30"/>
    </location>
</feature>
<gene>
    <name evidence="2" type="ORF">CEXT_162751</name>
</gene>
<feature type="compositionally biased region" description="Polar residues" evidence="1">
    <location>
        <begin position="1"/>
        <end position="16"/>
    </location>
</feature>
<accession>A0AAV4QMN0</accession>
<name>A0AAV4QMN0_CAEEX</name>